<keyword evidence="4" id="KW-0378">Hydrolase</keyword>
<dbReference type="OrthoDB" id="9810477at2"/>
<evidence type="ECO:0000256" key="3">
    <source>
        <dbReference type="ARBA" id="ARBA00022723"/>
    </source>
</evidence>
<feature type="compositionally biased region" description="Polar residues" evidence="8">
    <location>
        <begin position="336"/>
        <end position="345"/>
    </location>
</feature>
<keyword evidence="9" id="KW-0472">Membrane</keyword>
<dbReference type="InterPro" id="IPR050570">
    <property type="entry name" value="Cell_wall_metabolism_enzyme"/>
</dbReference>
<dbReference type="AlphaFoldDB" id="A0A2A8CXU0"/>
<dbReference type="Pfam" id="PF01551">
    <property type="entry name" value="Peptidase_M23"/>
    <property type="match status" value="1"/>
</dbReference>
<evidence type="ECO:0000313" key="12">
    <source>
        <dbReference type="Proteomes" id="UP000220102"/>
    </source>
</evidence>
<feature type="region of interest" description="Disordered" evidence="8">
    <location>
        <begin position="326"/>
        <end position="345"/>
    </location>
</feature>
<dbReference type="GO" id="GO:0006508">
    <property type="term" value="P:proteolysis"/>
    <property type="evidence" value="ECO:0007669"/>
    <property type="project" value="UniProtKB-KW"/>
</dbReference>
<keyword evidence="9" id="KW-1133">Transmembrane helix</keyword>
<keyword evidence="6" id="KW-0482">Metalloprotease</keyword>
<proteinExistence type="predicted"/>
<evidence type="ECO:0000256" key="9">
    <source>
        <dbReference type="SAM" id="Phobius"/>
    </source>
</evidence>
<dbReference type="CDD" id="cd12797">
    <property type="entry name" value="M23_peptidase"/>
    <property type="match status" value="1"/>
</dbReference>
<evidence type="ECO:0000256" key="4">
    <source>
        <dbReference type="ARBA" id="ARBA00022801"/>
    </source>
</evidence>
<evidence type="ECO:0000256" key="5">
    <source>
        <dbReference type="ARBA" id="ARBA00022833"/>
    </source>
</evidence>
<dbReference type="Proteomes" id="UP000220102">
    <property type="component" value="Unassembled WGS sequence"/>
</dbReference>
<feature type="domain" description="M23ase beta-sheet core" evidence="10">
    <location>
        <begin position="199"/>
        <end position="298"/>
    </location>
</feature>
<organism evidence="11 12">
    <name type="scientific">Longibacter salinarum</name>
    <dbReference type="NCBI Taxonomy" id="1850348"/>
    <lineage>
        <taxon>Bacteria</taxon>
        <taxon>Pseudomonadati</taxon>
        <taxon>Rhodothermota</taxon>
        <taxon>Rhodothermia</taxon>
        <taxon>Rhodothermales</taxon>
        <taxon>Salisaetaceae</taxon>
        <taxon>Longibacter</taxon>
    </lineage>
</organism>
<evidence type="ECO:0000256" key="8">
    <source>
        <dbReference type="SAM" id="MobiDB-lite"/>
    </source>
</evidence>
<keyword evidence="2" id="KW-0645">Protease</keyword>
<keyword evidence="5" id="KW-0862">Zinc</keyword>
<dbReference type="PANTHER" id="PTHR21666:SF288">
    <property type="entry name" value="CELL DIVISION PROTEIN YTFB"/>
    <property type="match status" value="1"/>
</dbReference>
<comment type="cofactor">
    <cofactor evidence="1">
        <name>Zn(2+)</name>
        <dbReference type="ChEBI" id="CHEBI:29105"/>
    </cofactor>
</comment>
<dbReference type="PANTHER" id="PTHR21666">
    <property type="entry name" value="PEPTIDASE-RELATED"/>
    <property type="match status" value="1"/>
</dbReference>
<name>A0A2A8CXU0_9BACT</name>
<evidence type="ECO:0000256" key="2">
    <source>
        <dbReference type="ARBA" id="ARBA00022670"/>
    </source>
</evidence>
<keyword evidence="7" id="KW-0175">Coiled coil</keyword>
<protein>
    <submittedName>
        <fullName evidence="11">Peptidase M23</fullName>
    </submittedName>
</protein>
<dbReference type="GO" id="GO:0004222">
    <property type="term" value="F:metalloendopeptidase activity"/>
    <property type="evidence" value="ECO:0007669"/>
    <property type="project" value="TreeGrafter"/>
</dbReference>
<sequence>MKQNTHYRYDPETCSFVEVEEDRRDVLRKVGVVVGLALVLAVLAAWMMDLHMIRTPEEQALRSENEVLEQQLSRVSTQMSALSKELSRLSEKDRKLYRTLLQIEPISEDVRKVGVGGTDAHSEFDRFGTHTAELLRETASTLDQLERQVSLQGASYRELTQFAERRDQRLLELPAIRPTNGPIVSGYGMRHHPILKVRKMHAGVDFLVRTGTPIVTTGNGVIRRAQYSPTYGNYVDVHHKTAGYITRYAHLSEIEDDIQRGVKVERGQRIGYSGNTGRSTGPHLHYEVRDDKGRTLDPIDFFVPDMSPQNFYQLVERTQQYQNRFASAEKSDKETSSGFSLSSGG</sequence>
<evidence type="ECO:0000256" key="7">
    <source>
        <dbReference type="SAM" id="Coils"/>
    </source>
</evidence>
<evidence type="ECO:0000256" key="1">
    <source>
        <dbReference type="ARBA" id="ARBA00001947"/>
    </source>
</evidence>
<dbReference type="Gene3D" id="2.70.70.10">
    <property type="entry name" value="Glucose Permease (Domain IIA)"/>
    <property type="match status" value="1"/>
</dbReference>
<feature type="coiled-coil region" evidence="7">
    <location>
        <begin position="58"/>
        <end position="92"/>
    </location>
</feature>
<gene>
    <name evidence="11" type="ORF">CRI94_08860</name>
</gene>
<reference evidence="11 12" key="1">
    <citation type="submission" date="2017-10" db="EMBL/GenBank/DDBJ databases">
        <title>Draft genome of Longibacter Salinarum.</title>
        <authorList>
            <person name="Goh K.M."/>
            <person name="Shamsir M.S."/>
            <person name="Lim S.W."/>
        </authorList>
    </citation>
    <scope>NUCLEOTIDE SEQUENCE [LARGE SCALE GENOMIC DNA]</scope>
    <source>
        <strain evidence="11 12">KCTC 52045</strain>
    </source>
</reference>
<dbReference type="SUPFAM" id="SSF51261">
    <property type="entry name" value="Duplicated hybrid motif"/>
    <property type="match status" value="1"/>
</dbReference>
<keyword evidence="3" id="KW-0479">Metal-binding</keyword>
<keyword evidence="12" id="KW-1185">Reference proteome</keyword>
<evidence type="ECO:0000313" key="11">
    <source>
        <dbReference type="EMBL" id="PEN13423.1"/>
    </source>
</evidence>
<dbReference type="InterPro" id="IPR011055">
    <property type="entry name" value="Dup_hybrid_motif"/>
</dbReference>
<comment type="caution">
    <text evidence="11">The sequence shown here is derived from an EMBL/GenBank/DDBJ whole genome shotgun (WGS) entry which is preliminary data.</text>
</comment>
<accession>A0A2A8CXU0</accession>
<dbReference type="EMBL" id="PDEQ01000004">
    <property type="protein sequence ID" value="PEN13423.1"/>
    <property type="molecule type" value="Genomic_DNA"/>
</dbReference>
<dbReference type="RefSeq" id="WP_098075343.1">
    <property type="nucleotide sequence ID" value="NZ_PDEQ01000004.1"/>
</dbReference>
<evidence type="ECO:0000259" key="10">
    <source>
        <dbReference type="Pfam" id="PF01551"/>
    </source>
</evidence>
<dbReference type="InterPro" id="IPR016047">
    <property type="entry name" value="M23ase_b-sheet_dom"/>
</dbReference>
<evidence type="ECO:0000256" key="6">
    <source>
        <dbReference type="ARBA" id="ARBA00023049"/>
    </source>
</evidence>
<dbReference type="GO" id="GO:0046872">
    <property type="term" value="F:metal ion binding"/>
    <property type="evidence" value="ECO:0007669"/>
    <property type="project" value="UniProtKB-KW"/>
</dbReference>
<keyword evidence="9" id="KW-0812">Transmembrane</keyword>
<feature type="transmembrane region" description="Helical" evidence="9">
    <location>
        <begin position="30"/>
        <end position="48"/>
    </location>
</feature>